<protein>
    <recommendedName>
        <fullName evidence="1">Poly [ADP-ribose] polymerase</fullName>
        <shortName evidence="1">PARP</shortName>
        <ecNumber evidence="1">2.4.2.-</ecNumber>
    </recommendedName>
</protein>
<dbReference type="Pfam" id="PF00069">
    <property type="entry name" value="Pkinase"/>
    <property type="match status" value="1"/>
</dbReference>
<dbReference type="AlphaFoldDB" id="A0A0M0K8N2"/>
<feature type="region of interest" description="Disordered" evidence="2">
    <location>
        <begin position="629"/>
        <end position="672"/>
    </location>
</feature>
<dbReference type="PROSITE" id="PS50011">
    <property type="entry name" value="PROTEIN_KINASE_DOM"/>
    <property type="match status" value="1"/>
</dbReference>
<evidence type="ECO:0000259" key="3">
    <source>
        <dbReference type="PROSITE" id="PS50011"/>
    </source>
</evidence>
<dbReference type="PROSITE" id="PS00108">
    <property type="entry name" value="PROTEIN_KINASE_ST"/>
    <property type="match status" value="1"/>
</dbReference>
<keyword evidence="1" id="KW-0328">Glycosyltransferase</keyword>
<dbReference type="SMART" id="SM00220">
    <property type="entry name" value="S_TKc"/>
    <property type="match status" value="1"/>
</dbReference>
<proteinExistence type="predicted"/>
<dbReference type="GO" id="GO:0005524">
    <property type="term" value="F:ATP binding"/>
    <property type="evidence" value="ECO:0007669"/>
    <property type="project" value="InterPro"/>
</dbReference>
<dbReference type="InterPro" id="IPR011009">
    <property type="entry name" value="Kinase-like_dom_sf"/>
</dbReference>
<dbReference type="PANTHER" id="PTHR45740:SF2">
    <property type="entry name" value="POLY [ADP-RIBOSE] POLYMERASE"/>
    <property type="match status" value="1"/>
</dbReference>
<dbReference type="GO" id="GO:0005634">
    <property type="term" value="C:nucleus"/>
    <property type="evidence" value="ECO:0007669"/>
    <property type="project" value="TreeGrafter"/>
</dbReference>
<dbReference type="CDD" id="cd00180">
    <property type="entry name" value="PKc"/>
    <property type="match status" value="1"/>
</dbReference>
<name>A0A0M0K8N2_9EUKA</name>
<evidence type="ECO:0000256" key="1">
    <source>
        <dbReference type="RuleBase" id="RU362114"/>
    </source>
</evidence>
<dbReference type="Proteomes" id="UP000037460">
    <property type="component" value="Unassembled WGS sequence"/>
</dbReference>
<feature type="domain" description="Protein kinase" evidence="3">
    <location>
        <begin position="291"/>
        <end position="580"/>
    </location>
</feature>
<feature type="domain" description="PARP catalytic" evidence="4">
    <location>
        <begin position="762"/>
        <end position="997"/>
    </location>
</feature>
<dbReference type="InterPro" id="IPR012317">
    <property type="entry name" value="Poly(ADP-ribose)pol_cat_dom"/>
</dbReference>
<evidence type="ECO:0000313" key="6">
    <source>
        <dbReference type="Proteomes" id="UP000037460"/>
    </source>
</evidence>
<dbReference type="EC" id="2.4.2.-" evidence="1"/>
<dbReference type="GO" id="GO:0003950">
    <property type="term" value="F:NAD+ poly-ADP-ribosyltransferase activity"/>
    <property type="evidence" value="ECO:0007669"/>
    <property type="project" value="UniProtKB-UniRule"/>
</dbReference>
<dbReference type="InterPro" id="IPR051712">
    <property type="entry name" value="ARTD-AVP"/>
</dbReference>
<organism evidence="5 6">
    <name type="scientific">Chrysochromulina tobinii</name>
    <dbReference type="NCBI Taxonomy" id="1460289"/>
    <lineage>
        <taxon>Eukaryota</taxon>
        <taxon>Haptista</taxon>
        <taxon>Haptophyta</taxon>
        <taxon>Prymnesiophyceae</taxon>
        <taxon>Prymnesiales</taxon>
        <taxon>Chrysochromulinaceae</taxon>
        <taxon>Chrysochromulina</taxon>
    </lineage>
</organism>
<comment type="caution">
    <text evidence="5">The sequence shown here is derived from an EMBL/GenBank/DDBJ whole genome shotgun (WGS) entry which is preliminary data.</text>
</comment>
<dbReference type="PANTHER" id="PTHR45740">
    <property type="entry name" value="POLY [ADP-RIBOSE] POLYMERASE"/>
    <property type="match status" value="1"/>
</dbReference>
<dbReference type="SUPFAM" id="SSF56112">
    <property type="entry name" value="Protein kinase-like (PK-like)"/>
    <property type="match status" value="1"/>
</dbReference>
<reference evidence="6" key="1">
    <citation type="journal article" date="2015" name="PLoS Genet.">
        <title>Genome Sequence and Transcriptome Analyses of Chrysochromulina tobin: Metabolic Tools for Enhanced Algal Fitness in the Prominent Order Prymnesiales (Haptophyceae).</title>
        <authorList>
            <person name="Hovde B.T."/>
            <person name="Deodato C.R."/>
            <person name="Hunsperger H.M."/>
            <person name="Ryken S.A."/>
            <person name="Yost W."/>
            <person name="Jha R.K."/>
            <person name="Patterson J."/>
            <person name="Monnat R.J. Jr."/>
            <person name="Barlow S.B."/>
            <person name="Starkenburg S.R."/>
            <person name="Cattolico R.A."/>
        </authorList>
    </citation>
    <scope>NUCLEOTIDE SEQUENCE</scope>
    <source>
        <strain evidence="6">CCMP291</strain>
    </source>
</reference>
<accession>A0A0M0K8N2</accession>
<evidence type="ECO:0000313" key="5">
    <source>
        <dbReference type="EMBL" id="KOO35164.1"/>
    </source>
</evidence>
<dbReference type="Gene3D" id="1.10.510.10">
    <property type="entry name" value="Transferase(Phosphotransferase) domain 1"/>
    <property type="match status" value="1"/>
</dbReference>
<evidence type="ECO:0000256" key="2">
    <source>
        <dbReference type="SAM" id="MobiDB-lite"/>
    </source>
</evidence>
<dbReference type="Gene3D" id="3.90.228.10">
    <property type="match status" value="2"/>
</dbReference>
<dbReference type="GO" id="GO:0004672">
    <property type="term" value="F:protein kinase activity"/>
    <property type="evidence" value="ECO:0007669"/>
    <property type="project" value="InterPro"/>
</dbReference>
<dbReference type="SUPFAM" id="SSF56399">
    <property type="entry name" value="ADP-ribosylation"/>
    <property type="match status" value="2"/>
</dbReference>
<dbReference type="EMBL" id="JWZX01000963">
    <property type="protein sequence ID" value="KOO35164.1"/>
    <property type="molecule type" value="Genomic_DNA"/>
</dbReference>
<keyword evidence="1" id="KW-0808">Transferase</keyword>
<dbReference type="InterPro" id="IPR008271">
    <property type="entry name" value="Ser/Thr_kinase_AS"/>
</dbReference>
<dbReference type="Pfam" id="PF00644">
    <property type="entry name" value="PARP"/>
    <property type="match status" value="2"/>
</dbReference>
<dbReference type="OrthoDB" id="10256774at2759"/>
<dbReference type="GO" id="GO:1990404">
    <property type="term" value="F:NAD+-protein mono-ADP-ribosyltransferase activity"/>
    <property type="evidence" value="ECO:0007669"/>
    <property type="project" value="TreeGrafter"/>
</dbReference>
<keyword evidence="1" id="KW-0520">NAD</keyword>
<sequence length="1185" mass="132644">MPTTAALEGDEATMAIARAVFRLSADGGAEKAKAALAKLQAPETLDLVDHWDKASTHVDQAREVLQEAQQRVRLVASAADDEALREAVDARDEARRALLGALDAALQLHMERHGERQWEAKHTERDELERRGELSLAERLRLERLHSELLPVLDAWVARVDAMETDKKDLVRLVEGGEPSVKELVEGLRARHADFKKANRKFLTAEHVLKLTQSDGDDTSEALATLREARGEVQSTERSLRKERTRLAHVASTRSPELFAEPLLRLGSVQGVDSDELRQVLVERELAHYEREPRPLSRPGARHKVYKASYGGEVCVLKEYELRRPEGAHDVDEWKGLAKEVTLLGRLAHCPYIADVEAVFVVQEPLFAAYVQLPFFNGGDLRQWVADSQPPICRRIELLTQLAHALQYMHERGIAHGDVKLENVLVAIEGERATAHLADFESARVGRTTASGGRTATRGQSTTGYGHLFTDRYVAPEILKASREGRERDAKPTAMGDMFSYGVCCLFACCLPPTEAEQEVAFARFEADGRQLTDWSNALAASANAHLPSLLVQLLAPAATHEEALDRRLDAKQVLTHPFLDTFEAIELARRKTAAAELARQAQERESDEERQRLAAEAAAQYEAIEMERQRHQQQMRRKQQELDANAERREAELRAERRANEAAARSLQADRERLERQEAEVAQAVAKAAQKASAIAAKGREIAAAEASLQREDAAAQARLATLRQEQHDLERGLRSTRDEHSRKAGELERLKRELVARETADLHRQPRGRQTHELTNSGADVPEYLSVVDRVEKYVQADHKNPIHVIKIEKVFNRELEERFRTAKASRLCCPPKDCTTLQLFHGTSKEGVDGITKAGFRLPSWSDKNMFGQGVYFATDSTKSAQELYTKGSNQLLLCDVHLGKSCTINSLTDRHPLSQHVKQAQSASTARPFLDVDLAKVRGAGYDSVCAPRGGSMAAAGVKFDEYVVYDPDQAIPRYIVHFGKYAAGVAQPRIAPGAQFARHELSPQRSFDPKNELDAHFRLCESHVLRQLGHAGKRLVKVEYIVNPPLIRQFEKQLKDFERAHIPANMVLAFHATRERASVDNIVQHNFDPSRIGSQTDSGWWGRGFYFSEYPATSLGYGSNMLLCRVLPGKTYDVTQRMDGQPLRTGFNSHRLQADANGYGQELVIDNPKQILPCYILHIQ</sequence>
<dbReference type="PROSITE" id="PS51059">
    <property type="entry name" value="PARP_CATALYTIC"/>
    <property type="match status" value="1"/>
</dbReference>
<gene>
    <name evidence="5" type="ORF">Ctob_015096</name>
</gene>
<feature type="region of interest" description="Disordered" evidence="2">
    <location>
        <begin position="730"/>
        <end position="752"/>
    </location>
</feature>
<dbReference type="InterPro" id="IPR000719">
    <property type="entry name" value="Prot_kinase_dom"/>
</dbReference>
<keyword evidence="6" id="KW-1185">Reference proteome</keyword>
<evidence type="ECO:0000259" key="4">
    <source>
        <dbReference type="PROSITE" id="PS51059"/>
    </source>
</evidence>
<feature type="compositionally biased region" description="Basic and acidic residues" evidence="2">
    <location>
        <begin position="639"/>
        <end position="661"/>
    </location>
</feature>